<protein>
    <submittedName>
        <fullName evidence="2">DsbA family protein</fullName>
    </submittedName>
</protein>
<evidence type="ECO:0000313" key="2">
    <source>
        <dbReference type="EMBL" id="MFC5451645.1"/>
    </source>
</evidence>
<comment type="caution">
    <text evidence="2">The sequence shown here is derived from an EMBL/GenBank/DDBJ whole genome shotgun (WGS) entry which is preliminary data.</text>
</comment>
<proteinExistence type="predicted"/>
<dbReference type="Proteomes" id="UP001596044">
    <property type="component" value="Unassembled WGS sequence"/>
</dbReference>
<accession>A0ABW0KE12</accession>
<dbReference type="RefSeq" id="WP_377526302.1">
    <property type="nucleotide sequence ID" value="NZ_JBHSMJ010000039.1"/>
</dbReference>
<keyword evidence="3" id="KW-1185">Reference proteome</keyword>
<evidence type="ECO:0000313" key="3">
    <source>
        <dbReference type="Proteomes" id="UP001596044"/>
    </source>
</evidence>
<dbReference type="PANTHER" id="PTHR13887:SF41">
    <property type="entry name" value="THIOREDOXIN SUPERFAMILY PROTEIN"/>
    <property type="match status" value="1"/>
</dbReference>
<feature type="domain" description="DSBA-like thioredoxin" evidence="1">
    <location>
        <begin position="4"/>
        <end position="77"/>
    </location>
</feature>
<reference evidence="3" key="1">
    <citation type="journal article" date="2019" name="Int. J. Syst. Evol. Microbiol.">
        <title>The Global Catalogue of Microorganisms (GCM) 10K type strain sequencing project: providing services to taxonomists for standard genome sequencing and annotation.</title>
        <authorList>
            <consortium name="The Broad Institute Genomics Platform"/>
            <consortium name="The Broad Institute Genome Sequencing Center for Infectious Disease"/>
            <person name="Wu L."/>
            <person name="Ma J."/>
        </authorList>
    </citation>
    <scope>NUCLEOTIDE SEQUENCE [LARGE SCALE GENOMIC DNA]</scope>
    <source>
        <strain evidence="3">KACC 11904</strain>
    </source>
</reference>
<dbReference type="Gene3D" id="3.40.30.10">
    <property type="entry name" value="Glutaredoxin"/>
    <property type="match status" value="1"/>
</dbReference>
<dbReference type="Pfam" id="PF01323">
    <property type="entry name" value="DSBA"/>
    <property type="match status" value="1"/>
</dbReference>
<gene>
    <name evidence="2" type="ORF">ACFPOG_25935</name>
</gene>
<organism evidence="2 3">
    <name type="scientific">Paenibacillus aestuarii</name>
    <dbReference type="NCBI Taxonomy" id="516965"/>
    <lineage>
        <taxon>Bacteria</taxon>
        <taxon>Bacillati</taxon>
        <taxon>Bacillota</taxon>
        <taxon>Bacilli</taxon>
        <taxon>Bacillales</taxon>
        <taxon>Paenibacillaceae</taxon>
        <taxon>Paenibacillus</taxon>
    </lineage>
</organism>
<sequence>MSLPIGKQETLVSLAEQAGLDRQQTVDMLASKRFGDAVREDQLAAVRLGVRGVPYFLVDGRHAISGAQPVSAITQALLAARRENKDSQDDVDGSMCSVGIC</sequence>
<dbReference type="InterPro" id="IPR001853">
    <property type="entry name" value="DSBA-like_thioredoxin_dom"/>
</dbReference>
<dbReference type="EMBL" id="JBHSMJ010000039">
    <property type="protein sequence ID" value="MFC5451645.1"/>
    <property type="molecule type" value="Genomic_DNA"/>
</dbReference>
<name>A0ABW0KE12_9BACL</name>
<dbReference type="InterPro" id="IPR036249">
    <property type="entry name" value="Thioredoxin-like_sf"/>
</dbReference>
<dbReference type="SUPFAM" id="SSF52833">
    <property type="entry name" value="Thioredoxin-like"/>
    <property type="match status" value="1"/>
</dbReference>
<evidence type="ECO:0000259" key="1">
    <source>
        <dbReference type="Pfam" id="PF01323"/>
    </source>
</evidence>
<dbReference type="PANTHER" id="PTHR13887">
    <property type="entry name" value="GLUTATHIONE S-TRANSFERASE KAPPA"/>
    <property type="match status" value="1"/>
</dbReference>